<accession>A0ABR3X536</accession>
<dbReference type="Gene3D" id="3.90.1300.10">
    <property type="entry name" value="Amidase signature (AS) domain"/>
    <property type="match status" value="1"/>
</dbReference>
<proteinExistence type="predicted"/>
<comment type="caution">
    <text evidence="3">The sequence shown here is derived from an EMBL/GenBank/DDBJ whole genome shotgun (WGS) entry which is preliminary data.</text>
</comment>
<dbReference type="PANTHER" id="PTHR42678:SF37">
    <property type="entry name" value="AMIDASE C869.01-RELATED"/>
    <property type="match status" value="1"/>
</dbReference>
<evidence type="ECO:0000256" key="1">
    <source>
        <dbReference type="SAM" id="MobiDB-lite"/>
    </source>
</evidence>
<dbReference type="PANTHER" id="PTHR42678">
    <property type="entry name" value="AMIDASE"/>
    <property type="match status" value="1"/>
</dbReference>
<evidence type="ECO:0000259" key="2">
    <source>
        <dbReference type="Pfam" id="PF01425"/>
    </source>
</evidence>
<dbReference type="EMBL" id="JAZHXJ010000170">
    <property type="protein sequence ID" value="KAL1870787.1"/>
    <property type="molecule type" value="Genomic_DNA"/>
</dbReference>
<dbReference type="SUPFAM" id="SSF75304">
    <property type="entry name" value="Amidase signature (AS) enzymes"/>
    <property type="match status" value="1"/>
</dbReference>
<keyword evidence="4" id="KW-1185">Reference proteome</keyword>
<evidence type="ECO:0000313" key="3">
    <source>
        <dbReference type="EMBL" id="KAL1870787.1"/>
    </source>
</evidence>
<dbReference type="InterPro" id="IPR023631">
    <property type="entry name" value="Amidase_dom"/>
</dbReference>
<feature type="compositionally biased region" description="Polar residues" evidence="1">
    <location>
        <begin position="1"/>
        <end position="10"/>
    </location>
</feature>
<feature type="region of interest" description="Disordered" evidence="1">
    <location>
        <begin position="171"/>
        <end position="194"/>
    </location>
</feature>
<evidence type="ECO:0000313" key="4">
    <source>
        <dbReference type="Proteomes" id="UP001586593"/>
    </source>
</evidence>
<organism evidence="3 4">
    <name type="scientific">Phialemonium thermophilum</name>
    <dbReference type="NCBI Taxonomy" id="223376"/>
    <lineage>
        <taxon>Eukaryota</taxon>
        <taxon>Fungi</taxon>
        <taxon>Dikarya</taxon>
        <taxon>Ascomycota</taxon>
        <taxon>Pezizomycotina</taxon>
        <taxon>Sordariomycetes</taxon>
        <taxon>Sordariomycetidae</taxon>
        <taxon>Cephalothecales</taxon>
        <taxon>Cephalothecaceae</taxon>
        <taxon>Phialemonium</taxon>
    </lineage>
</organism>
<reference evidence="3 4" key="1">
    <citation type="journal article" date="2024" name="Commun. Biol.">
        <title>Comparative genomic analysis of thermophilic fungi reveals convergent evolutionary adaptations and gene losses.</title>
        <authorList>
            <person name="Steindorff A.S."/>
            <person name="Aguilar-Pontes M.V."/>
            <person name="Robinson A.J."/>
            <person name="Andreopoulos B."/>
            <person name="LaButti K."/>
            <person name="Kuo A."/>
            <person name="Mondo S."/>
            <person name="Riley R."/>
            <person name="Otillar R."/>
            <person name="Haridas S."/>
            <person name="Lipzen A."/>
            <person name="Grimwood J."/>
            <person name="Schmutz J."/>
            <person name="Clum A."/>
            <person name="Reid I.D."/>
            <person name="Moisan M.C."/>
            <person name="Butler G."/>
            <person name="Nguyen T.T.M."/>
            <person name="Dewar K."/>
            <person name="Conant G."/>
            <person name="Drula E."/>
            <person name="Henrissat B."/>
            <person name="Hansel C."/>
            <person name="Singer S."/>
            <person name="Hutchinson M.I."/>
            <person name="de Vries R.P."/>
            <person name="Natvig D.O."/>
            <person name="Powell A.J."/>
            <person name="Tsang A."/>
            <person name="Grigoriev I.V."/>
        </authorList>
    </citation>
    <scope>NUCLEOTIDE SEQUENCE [LARGE SCALE GENOMIC DNA]</scope>
    <source>
        <strain evidence="3 4">ATCC 24622</strain>
    </source>
</reference>
<gene>
    <name evidence="3" type="ORF">VTK73DRAFT_2511</name>
</gene>
<sequence length="548" mass="59249">MDASSTTIPRTLQRGPPPPPNVPATVSLPKLRGYDTHELTIVDLQRHFAKRQFTSADYVAHCLDHIHRTNPYLEAVIETNPDALSIARERDLEREAGHVRGPLHGVPVLVKDNMATQDAMQTTAGSWALLGSVVPRDAFVVDRLRAAGAVVLGHSNMCEWFSIRSRSYSTGFSPRGGQTRNPYDLSRDPGGSSSGSAVGVAANLVPIALGTETDTSIITPAAQNGIVGIKPTVGLTSRSGVIPASENLDSVGPFGRTVADAVAVLDAIAAPDEDDPFTTVHERQQPSSYLSCLATREALRGARFGLVMKRCWESAPEEDKAVARRVFDALHRAGAEIVEVDLPSVDERVGESGSWDWEHGAPDASEFTVCRADAYRGINAYLAGLEDGPVRSLEEVVAYNRANAGTEGGVAGVAPAFPDGQPYFEEVVSCGGVRDETYHKALAHIRRQTRENGIDAALRGLDALLFCDRPRIGQQYAAQAGYPIVCIPIGVNAKGAPVALSLQHTAWREDVLIKWASAIEDLWNRENGWRPLPTFRNLHAKNVPIEKW</sequence>
<feature type="domain" description="Amidase" evidence="2">
    <location>
        <begin position="58"/>
        <end position="350"/>
    </location>
</feature>
<name>A0ABR3X536_9PEZI</name>
<dbReference type="Proteomes" id="UP001586593">
    <property type="component" value="Unassembled WGS sequence"/>
</dbReference>
<feature type="compositionally biased region" description="Polar residues" evidence="1">
    <location>
        <begin position="171"/>
        <end position="181"/>
    </location>
</feature>
<feature type="region of interest" description="Disordered" evidence="1">
    <location>
        <begin position="1"/>
        <end position="25"/>
    </location>
</feature>
<protein>
    <recommendedName>
        <fullName evidence="2">Amidase domain-containing protein</fullName>
    </recommendedName>
</protein>
<dbReference type="InterPro" id="IPR036928">
    <property type="entry name" value="AS_sf"/>
</dbReference>
<dbReference type="Pfam" id="PF01425">
    <property type="entry name" value="Amidase"/>
    <property type="match status" value="1"/>
</dbReference>